<evidence type="ECO:0000313" key="1">
    <source>
        <dbReference type="EMBL" id="KYF86047.1"/>
    </source>
</evidence>
<name>A0A150S0S7_SORCE</name>
<evidence type="ECO:0000313" key="2">
    <source>
        <dbReference type="Proteomes" id="UP000075515"/>
    </source>
</evidence>
<dbReference type="EMBL" id="JEMC01002607">
    <property type="protein sequence ID" value="KYF86047.1"/>
    <property type="molecule type" value="Genomic_DNA"/>
</dbReference>
<protein>
    <submittedName>
        <fullName evidence="1">Uncharacterized protein</fullName>
    </submittedName>
</protein>
<accession>A0A150S0S7</accession>
<sequence length="148" mass="17005">MKEHNRLRIERLTARYARRIEAARAPAEADFLREFEDLRERVLRPQMEEFAAELRRAGHAPRIVLDEGHDTPSIELALGLREAKASRNVVGFCVIRWTGYPLQILAYLEVNPTPFDLERFARAADIGPDRVEQLLVEAIEQIMVCNAP</sequence>
<organism evidence="1 2">
    <name type="scientific">Sorangium cellulosum</name>
    <name type="common">Polyangium cellulosum</name>
    <dbReference type="NCBI Taxonomy" id="56"/>
    <lineage>
        <taxon>Bacteria</taxon>
        <taxon>Pseudomonadati</taxon>
        <taxon>Myxococcota</taxon>
        <taxon>Polyangia</taxon>
        <taxon>Polyangiales</taxon>
        <taxon>Polyangiaceae</taxon>
        <taxon>Sorangium</taxon>
    </lineage>
</organism>
<dbReference type="Proteomes" id="UP000075515">
    <property type="component" value="Unassembled WGS sequence"/>
</dbReference>
<proteinExistence type="predicted"/>
<reference evidence="1 2" key="1">
    <citation type="submission" date="2014-02" db="EMBL/GenBank/DDBJ databases">
        <title>The small core and large imbalanced accessory genome model reveals a collaborative survival strategy of Sorangium cellulosum strains in nature.</title>
        <authorList>
            <person name="Han K."/>
            <person name="Peng R."/>
            <person name="Blom J."/>
            <person name="Li Y.-Z."/>
        </authorList>
    </citation>
    <scope>NUCLEOTIDE SEQUENCE [LARGE SCALE GENOMIC DNA]</scope>
    <source>
        <strain evidence="1 2">So0149</strain>
    </source>
</reference>
<dbReference type="AlphaFoldDB" id="A0A150S0S7"/>
<gene>
    <name evidence="1" type="ORF">BE18_30165</name>
</gene>
<comment type="caution">
    <text evidence="1">The sequence shown here is derived from an EMBL/GenBank/DDBJ whole genome shotgun (WGS) entry which is preliminary data.</text>
</comment>